<dbReference type="RefSeq" id="WP_126751302.1">
    <property type="nucleotide sequence ID" value="NZ_JBHUMT010000016.1"/>
</dbReference>
<reference evidence="1 2" key="1">
    <citation type="journal article" date="2011" name="Front. Microbiol.">
        <title>Genomic signatures of strain selection and enhancement in Bacillus atrophaeus var. globigii, a historical biowarfare simulant.</title>
        <authorList>
            <person name="Gibbons H.S."/>
            <person name="Broomall S.M."/>
            <person name="McNew L.A."/>
            <person name="Daligault H."/>
            <person name="Chapman C."/>
            <person name="Bruce D."/>
            <person name="Karavis M."/>
            <person name="Krepps M."/>
            <person name="McGregor P.A."/>
            <person name="Hong C."/>
            <person name="Park K.H."/>
            <person name="Akmal A."/>
            <person name="Feldman A."/>
            <person name="Lin J.S."/>
            <person name="Chang W.E."/>
            <person name="Higgs B.W."/>
            <person name="Demirev P."/>
            <person name="Lindquist J."/>
            <person name="Liem A."/>
            <person name="Fochler E."/>
            <person name="Read T.D."/>
            <person name="Tapia R."/>
            <person name="Johnson S."/>
            <person name="Bishop-Lilly K.A."/>
            <person name="Detter C."/>
            <person name="Han C."/>
            <person name="Sozhamannan S."/>
            <person name="Rosenzweig C.N."/>
            <person name="Skowronski E.W."/>
        </authorList>
    </citation>
    <scope>NUCLEOTIDE SEQUENCE [LARGE SCALE GENOMIC DNA]</scope>
    <source>
        <strain evidence="1 2">TPS4-2</strain>
    </source>
</reference>
<evidence type="ECO:0000313" key="2">
    <source>
        <dbReference type="Proteomes" id="UP000288361"/>
    </source>
</evidence>
<gene>
    <name evidence="1" type="ORF">CWI73_01925</name>
</gene>
<dbReference type="EMBL" id="PIQA01000001">
    <property type="protein sequence ID" value="RUO67642.1"/>
    <property type="molecule type" value="Genomic_DNA"/>
</dbReference>
<evidence type="ECO:0000313" key="1">
    <source>
        <dbReference type="EMBL" id="RUO67642.1"/>
    </source>
</evidence>
<dbReference type="InterPro" id="IPR008554">
    <property type="entry name" value="Glutaredoxin-like"/>
</dbReference>
<name>A0A432YWG2_9GAMM</name>
<dbReference type="SUPFAM" id="SSF52833">
    <property type="entry name" value="Thioredoxin-like"/>
    <property type="match status" value="1"/>
</dbReference>
<dbReference type="AlphaFoldDB" id="A0A432YWG2"/>
<dbReference type="Pfam" id="PF05768">
    <property type="entry name" value="Glrx-like"/>
    <property type="match status" value="1"/>
</dbReference>
<dbReference type="Proteomes" id="UP000288361">
    <property type="component" value="Unassembled WGS sequence"/>
</dbReference>
<dbReference type="InterPro" id="IPR036249">
    <property type="entry name" value="Thioredoxin-like_sf"/>
</dbReference>
<dbReference type="Gene3D" id="3.40.30.10">
    <property type="entry name" value="Glutaredoxin"/>
    <property type="match status" value="1"/>
</dbReference>
<proteinExistence type="predicted"/>
<accession>A0A432YWG2</accession>
<protein>
    <submittedName>
        <fullName evidence="1">Thioredoxin family protein</fullName>
    </submittedName>
</protein>
<organism evidence="1 2">
    <name type="scientific">Idiomarina piscisalsi</name>
    <dbReference type="NCBI Taxonomy" id="1096243"/>
    <lineage>
        <taxon>Bacteria</taxon>
        <taxon>Pseudomonadati</taxon>
        <taxon>Pseudomonadota</taxon>
        <taxon>Gammaproteobacteria</taxon>
        <taxon>Alteromonadales</taxon>
        <taxon>Idiomarinaceae</taxon>
        <taxon>Idiomarina</taxon>
    </lineage>
</organism>
<comment type="caution">
    <text evidence="1">The sequence shown here is derived from an EMBL/GenBank/DDBJ whole genome shotgun (WGS) entry which is preliminary data.</text>
</comment>
<sequence>MSAVYLLTKPNCPLCTQALQMLHQLVLEDPVELGVVDISEQDDLQEEYGWLVPVFVKANDDSELRWPFDEKQLLEFIEQ</sequence>
<dbReference type="PROSITE" id="PS51354">
    <property type="entry name" value="GLUTAREDOXIN_2"/>
    <property type="match status" value="1"/>
</dbReference>